<dbReference type="Proteomes" id="UP000663874">
    <property type="component" value="Unassembled WGS sequence"/>
</dbReference>
<dbReference type="EMBL" id="CAJOBE010005377">
    <property type="protein sequence ID" value="CAF3970644.1"/>
    <property type="molecule type" value="Genomic_DNA"/>
</dbReference>
<feature type="non-terminal residue" evidence="2">
    <location>
        <position position="126"/>
    </location>
</feature>
<dbReference type="PANTHER" id="PTHR43404:SF1">
    <property type="entry name" value="MNN4P"/>
    <property type="match status" value="1"/>
</dbReference>
<dbReference type="Pfam" id="PF04991">
    <property type="entry name" value="LicD"/>
    <property type="match status" value="1"/>
</dbReference>
<feature type="domain" description="LicD/FKTN/FKRP nucleotidyltransferase" evidence="1">
    <location>
        <begin position="63"/>
        <end position="109"/>
    </location>
</feature>
<dbReference type="InterPro" id="IPR052942">
    <property type="entry name" value="LPS_cholinephosphotransferase"/>
</dbReference>
<name>A0A819LT67_9BILA</name>
<accession>A0A819LT67</accession>
<proteinExistence type="predicted"/>
<evidence type="ECO:0000259" key="1">
    <source>
        <dbReference type="Pfam" id="PF04991"/>
    </source>
</evidence>
<dbReference type="InterPro" id="IPR007074">
    <property type="entry name" value="LicD/FKTN/FKRP_NTP_transf"/>
</dbReference>
<reference evidence="2" key="1">
    <citation type="submission" date="2021-02" db="EMBL/GenBank/DDBJ databases">
        <authorList>
            <person name="Nowell W R."/>
        </authorList>
    </citation>
    <scope>NUCLEOTIDE SEQUENCE</scope>
</reference>
<comment type="caution">
    <text evidence="2">The sequence shown here is derived from an EMBL/GenBank/DDBJ whole genome shotgun (WGS) entry which is preliminary data.</text>
</comment>
<protein>
    <recommendedName>
        <fullName evidence="1">LicD/FKTN/FKRP nucleotidyltransferase domain-containing protein</fullName>
    </recommendedName>
</protein>
<dbReference type="GO" id="GO:0009100">
    <property type="term" value="P:glycoprotein metabolic process"/>
    <property type="evidence" value="ECO:0007669"/>
    <property type="project" value="UniProtKB-ARBA"/>
</dbReference>
<dbReference type="AlphaFoldDB" id="A0A819LT67"/>
<evidence type="ECO:0000313" key="2">
    <source>
        <dbReference type="EMBL" id="CAF3970644.1"/>
    </source>
</evidence>
<evidence type="ECO:0000313" key="3">
    <source>
        <dbReference type="Proteomes" id="UP000663874"/>
    </source>
</evidence>
<dbReference type="PANTHER" id="PTHR43404">
    <property type="entry name" value="LIPOPOLYSACCHARIDE CHOLINEPHOSPHOTRANSFERASE LICD"/>
    <property type="match status" value="1"/>
</dbReference>
<gene>
    <name evidence="2" type="ORF">FNK824_LOCUS24310</name>
</gene>
<sequence>MQRQRNILIYDHYRSYSNFYDQLTTETVSIEKVLEHIPICTPKDRPRQRNLLTMLQAWSHLAEQHHIPYWISYGTLVGYVQRRGLLPHDLDVDVIMMSDDTPQLIKLSQLNFSSDYVIKVQPQWYI</sequence>
<organism evidence="2 3">
    <name type="scientific">Rotaria sordida</name>
    <dbReference type="NCBI Taxonomy" id="392033"/>
    <lineage>
        <taxon>Eukaryota</taxon>
        <taxon>Metazoa</taxon>
        <taxon>Spiralia</taxon>
        <taxon>Gnathifera</taxon>
        <taxon>Rotifera</taxon>
        <taxon>Eurotatoria</taxon>
        <taxon>Bdelloidea</taxon>
        <taxon>Philodinida</taxon>
        <taxon>Philodinidae</taxon>
        <taxon>Rotaria</taxon>
    </lineage>
</organism>